<dbReference type="PANTHER" id="PTHR21522:SF32">
    <property type="entry name" value="OTOPETRIN-2"/>
    <property type="match status" value="1"/>
</dbReference>
<dbReference type="InterPro" id="IPR004878">
    <property type="entry name" value="Otopetrin"/>
</dbReference>
<sequence>MWTQQTFYTNRIRHEINISNIINNTASNCFYADGLATALAYLNPYLQPVLLEYSLLSLIFLSEMWPKKKVEFETQNNFLSREIDDENQTLLVQNDVLDSEQHPLLPRCNVWHKNSNLSIQRSTIHITNVSHRSEYIERIFNTTNTSEMNQLCNILRATFIVPFSAGLIKERRNGGFSIHDGSIAGIVLLTTAMIIIFETIVVLPVHQSRLLMIGLAGLALICLVMCSVAARCRSNWVEIKTVKPSDKMKLKFLWLFCIGNIIYQALQLAMHLVCKVYDLQVTLFWAFTWAFQICQTVFIHYFSRFEFANVLCLYYGLLVLFVTNISMWSQQTFYTYRINHDINISNLINTTVSNCLYVDGLSEAVEYLTPYLQPVLLEYSLLSLIFLSEMWPKKKVEFDRLNIFLSTDADDENQTLLIQNDDMESEQHPLLPRCSVWHKNSVRVLVIGLLYNFSFLLLQCIYIYGPREQMTDYRTYSTILFFCANFVRTPLIIKCFYAMNGQLWPKQETNSGMSLDQFVIITSSFATCGYYISDCFRVVYPNSKPLEVLFRINAVLREEYSSLNVLFYKNINTDYTELDYKVDTKGKQMIDTVQWSPQ</sequence>
<evidence type="ECO:0000256" key="4">
    <source>
        <dbReference type="ARBA" id="ARBA00022475"/>
    </source>
</evidence>
<feature type="transmembrane region" description="Helical" evidence="11">
    <location>
        <begin position="282"/>
        <end position="303"/>
    </location>
</feature>
<protein>
    <submittedName>
        <fullName evidence="12">Uncharacterized protein</fullName>
    </submittedName>
</protein>
<dbReference type="Proteomes" id="UP000683360">
    <property type="component" value="Unassembled WGS sequence"/>
</dbReference>
<evidence type="ECO:0000256" key="5">
    <source>
        <dbReference type="ARBA" id="ARBA00022692"/>
    </source>
</evidence>
<evidence type="ECO:0000256" key="1">
    <source>
        <dbReference type="ARBA" id="ARBA00004651"/>
    </source>
</evidence>
<keyword evidence="7 11" id="KW-1133">Transmembrane helix</keyword>
<evidence type="ECO:0000256" key="9">
    <source>
        <dbReference type="ARBA" id="ARBA00023136"/>
    </source>
</evidence>
<reference evidence="12" key="1">
    <citation type="submission" date="2021-03" db="EMBL/GenBank/DDBJ databases">
        <authorList>
            <person name="Bekaert M."/>
        </authorList>
    </citation>
    <scope>NUCLEOTIDE SEQUENCE</scope>
</reference>
<keyword evidence="4" id="KW-1003">Cell membrane</keyword>
<keyword evidence="10" id="KW-0407">Ion channel</keyword>
<proteinExistence type="inferred from homology"/>
<evidence type="ECO:0000256" key="8">
    <source>
        <dbReference type="ARBA" id="ARBA00023065"/>
    </source>
</evidence>
<dbReference type="GO" id="GO:0015252">
    <property type="term" value="F:proton channel activity"/>
    <property type="evidence" value="ECO:0007669"/>
    <property type="project" value="InterPro"/>
</dbReference>
<comment type="similarity">
    <text evidence="2">Belongs to the otopetrin family.</text>
</comment>
<evidence type="ECO:0000256" key="10">
    <source>
        <dbReference type="ARBA" id="ARBA00023303"/>
    </source>
</evidence>
<feature type="transmembrane region" description="Helical" evidence="11">
    <location>
        <begin position="442"/>
        <end position="464"/>
    </location>
</feature>
<evidence type="ECO:0000256" key="2">
    <source>
        <dbReference type="ARBA" id="ARBA00006513"/>
    </source>
</evidence>
<evidence type="ECO:0000256" key="6">
    <source>
        <dbReference type="ARBA" id="ARBA00022781"/>
    </source>
</evidence>
<feature type="transmembrane region" description="Helical" evidence="11">
    <location>
        <begin position="476"/>
        <end position="497"/>
    </location>
</feature>
<keyword evidence="3" id="KW-0813">Transport</keyword>
<keyword evidence="13" id="KW-1185">Reference proteome</keyword>
<name>A0A8S3TAV9_MYTED</name>
<accession>A0A8S3TAV9</accession>
<gene>
    <name evidence="12" type="ORF">MEDL_43919</name>
</gene>
<evidence type="ECO:0000256" key="7">
    <source>
        <dbReference type="ARBA" id="ARBA00022989"/>
    </source>
</evidence>
<evidence type="ECO:0000256" key="11">
    <source>
        <dbReference type="SAM" id="Phobius"/>
    </source>
</evidence>
<dbReference type="GO" id="GO:0005886">
    <property type="term" value="C:plasma membrane"/>
    <property type="evidence" value="ECO:0007669"/>
    <property type="project" value="UniProtKB-SubCell"/>
</dbReference>
<evidence type="ECO:0000313" key="12">
    <source>
        <dbReference type="EMBL" id="CAG2231011.1"/>
    </source>
</evidence>
<feature type="transmembrane region" description="Helical" evidence="11">
    <location>
        <begin position="210"/>
        <end position="231"/>
    </location>
</feature>
<comment type="subcellular location">
    <subcellularLocation>
        <location evidence="1">Cell membrane</location>
        <topology evidence="1">Multi-pass membrane protein</topology>
    </subcellularLocation>
</comment>
<feature type="transmembrane region" description="Helical" evidence="11">
    <location>
        <begin position="181"/>
        <end position="204"/>
    </location>
</feature>
<keyword evidence="5 11" id="KW-0812">Transmembrane</keyword>
<dbReference type="EMBL" id="CAJPWZ010002131">
    <property type="protein sequence ID" value="CAG2231011.1"/>
    <property type="molecule type" value="Genomic_DNA"/>
</dbReference>
<feature type="transmembrane region" description="Helical" evidence="11">
    <location>
        <begin position="310"/>
        <end position="329"/>
    </location>
</feature>
<dbReference type="OrthoDB" id="6083150at2759"/>
<keyword evidence="6" id="KW-0375">Hydrogen ion transport</keyword>
<evidence type="ECO:0000256" key="3">
    <source>
        <dbReference type="ARBA" id="ARBA00022448"/>
    </source>
</evidence>
<evidence type="ECO:0000313" key="13">
    <source>
        <dbReference type="Proteomes" id="UP000683360"/>
    </source>
</evidence>
<dbReference type="PANTHER" id="PTHR21522">
    <property type="entry name" value="PROTON CHANNEL OTOP"/>
    <property type="match status" value="1"/>
</dbReference>
<organism evidence="12 13">
    <name type="scientific">Mytilus edulis</name>
    <name type="common">Blue mussel</name>
    <dbReference type="NCBI Taxonomy" id="6550"/>
    <lineage>
        <taxon>Eukaryota</taxon>
        <taxon>Metazoa</taxon>
        <taxon>Spiralia</taxon>
        <taxon>Lophotrochozoa</taxon>
        <taxon>Mollusca</taxon>
        <taxon>Bivalvia</taxon>
        <taxon>Autobranchia</taxon>
        <taxon>Pteriomorphia</taxon>
        <taxon>Mytilida</taxon>
        <taxon>Mytiloidea</taxon>
        <taxon>Mytilidae</taxon>
        <taxon>Mytilinae</taxon>
        <taxon>Mytilus</taxon>
    </lineage>
</organism>
<feature type="transmembrane region" description="Helical" evidence="11">
    <location>
        <begin position="252"/>
        <end position="270"/>
    </location>
</feature>
<keyword evidence="9 11" id="KW-0472">Membrane</keyword>
<dbReference type="AlphaFoldDB" id="A0A8S3TAV9"/>
<keyword evidence="8" id="KW-0406">Ion transport</keyword>
<comment type="caution">
    <text evidence="12">The sequence shown here is derived from an EMBL/GenBank/DDBJ whole genome shotgun (WGS) entry which is preliminary data.</text>
</comment>